<dbReference type="PANTHER" id="PTHR11626">
    <property type="entry name" value="FARNESYL-DIPHOSPHATE FARNESYLTRANSFERASE"/>
    <property type="match status" value="1"/>
</dbReference>
<evidence type="ECO:0000256" key="3">
    <source>
        <dbReference type="ARBA" id="ARBA00012373"/>
    </source>
</evidence>
<name>A0A316YWP4_9BASI</name>
<keyword evidence="4 5" id="KW-0808">Transferase</keyword>
<dbReference type="UniPathway" id="UPA00767">
    <property type="reaction ID" value="UER00751"/>
</dbReference>
<evidence type="ECO:0000256" key="4">
    <source>
        <dbReference type="ARBA" id="ARBA00022679"/>
    </source>
</evidence>
<dbReference type="Gene3D" id="1.10.600.10">
    <property type="entry name" value="Farnesyl Diphosphate Synthase"/>
    <property type="match status" value="1"/>
</dbReference>
<feature type="transmembrane region" description="Helical" evidence="5">
    <location>
        <begin position="488"/>
        <end position="515"/>
    </location>
</feature>
<dbReference type="FunFam" id="1.10.600.10:FF:000023">
    <property type="entry name" value="Squalene synthase"/>
    <property type="match status" value="1"/>
</dbReference>
<dbReference type="InParanoid" id="A0A316YWP4"/>
<keyword evidence="7" id="KW-1185">Reference proteome</keyword>
<evidence type="ECO:0000313" key="6">
    <source>
        <dbReference type="EMBL" id="PWN93689.1"/>
    </source>
</evidence>
<dbReference type="InterPro" id="IPR033904">
    <property type="entry name" value="Trans_IPPS_HH"/>
</dbReference>
<feature type="transmembrane region" description="Helical" evidence="5">
    <location>
        <begin position="318"/>
        <end position="338"/>
    </location>
</feature>
<evidence type="ECO:0000256" key="1">
    <source>
        <dbReference type="ARBA" id="ARBA00001946"/>
    </source>
</evidence>
<dbReference type="GO" id="GO:0006696">
    <property type="term" value="P:ergosterol biosynthetic process"/>
    <property type="evidence" value="ECO:0007669"/>
    <property type="project" value="TreeGrafter"/>
</dbReference>
<dbReference type="RefSeq" id="XP_025380887.1">
    <property type="nucleotide sequence ID" value="XM_025523072.1"/>
</dbReference>
<proteinExistence type="inferred from homology"/>
<comment type="cofactor">
    <cofactor evidence="1 5">
        <name>Mg(2+)</name>
        <dbReference type="ChEBI" id="CHEBI:18420"/>
    </cofactor>
</comment>
<sequence>MGIIDILTLAVFHPHELRALITYKVWRDPLNDIKSDPEASGWNRESMRTCWDLLDATSRSFSAVIKELKGELSRVICIFYLVLRGLDTIEDDMTIDAERKIPLLRNFHKVLEQPGWTFTESGPDEKDRELLVQFDKVIEEYQRLGSGYKVVISDIAARMGAGMASYIAASASSPLSVQRWKDYDLYCHFVAGLVGEGLSRLFAQSDIERPWLGDQLSLSNHMGLFLQKTNIIRDYAEDCAEGRFFWPQECWGAPGADFKSQAEVAKGIVAVSSGAKHYRPEGEDGKRAMFVLSSMLLDAISHATRALDYLSLLREQSVFNFCAIPQVMAIATLNAMMANPDVFRRNVKIRKSQAVQLILRAVNPRDVSYLFLDFAREMRSKLQPRDPNYVKWSIELSRIELWCENYYPSFVSMASEGKPADARAAAMTLYAKERAQIAKAKAAGLSLDTPSQGLIREGGQGIDARREAMTPQEREEHDKRERDEMIKFFAIILVGITFIMGIVALAAWMIAWYSLQDGQDPLTLWLGELYQGCKVYFAEQAAYLARLGKEGTQGLKRKYDL</sequence>
<gene>
    <name evidence="6" type="ORF">FA10DRAFT_270750</name>
</gene>
<dbReference type="GO" id="GO:0045338">
    <property type="term" value="P:farnesyl diphosphate metabolic process"/>
    <property type="evidence" value="ECO:0007669"/>
    <property type="project" value="InterPro"/>
</dbReference>
<comment type="catalytic activity">
    <reaction evidence="5">
        <text>2 (2E,6E)-farnesyl diphosphate + NADH + H(+) = squalene + 2 diphosphate + NAD(+)</text>
        <dbReference type="Rhea" id="RHEA:32299"/>
        <dbReference type="ChEBI" id="CHEBI:15378"/>
        <dbReference type="ChEBI" id="CHEBI:15440"/>
        <dbReference type="ChEBI" id="CHEBI:33019"/>
        <dbReference type="ChEBI" id="CHEBI:57540"/>
        <dbReference type="ChEBI" id="CHEBI:57945"/>
        <dbReference type="ChEBI" id="CHEBI:175763"/>
        <dbReference type="EC" id="2.5.1.21"/>
    </reaction>
</comment>
<dbReference type="GeneID" id="37044988"/>
<dbReference type="SUPFAM" id="SSF48576">
    <property type="entry name" value="Terpenoid synthases"/>
    <property type="match status" value="1"/>
</dbReference>
<comment type="similarity">
    <text evidence="2 5">Belongs to the phytoene/squalene synthase family.</text>
</comment>
<dbReference type="Proteomes" id="UP000245768">
    <property type="component" value="Unassembled WGS sequence"/>
</dbReference>
<evidence type="ECO:0000256" key="2">
    <source>
        <dbReference type="ARBA" id="ARBA00006251"/>
    </source>
</evidence>
<reference evidence="6 7" key="1">
    <citation type="journal article" date="2018" name="Mol. Biol. Evol.">
        <title>Broad Genomic Sampling Reveals a Smut Pathogenic Ancestry of the Fungal Clade Ustilaginomycotina.</title>
        <authorList>
            <person name="Kijpornyongpan T."/>
            <person name="Mondo S.J."/>
            <person name="Barry K."/>
            <person name="Sandor L."/>
            <person name="Lee J."/>
            <person name="Lipzen A."/>
            <person name="Pangilinan J."/>
            <person name="LaButti K."/>
            <person name="Hainaut M."/>
            <person name="Henrissat B."/>
            <person name="Grigoriev I.V."/>
            <person name="Spatafora J.W."/>
            <person name="Aime M.C."/>
        </authorList>
    </citation>
    <scope>NUCLEOTIDE SEQUENCE [LARGE SCALE GENOMIC DNA]</scope>
    <source>
        <strain evidence="6 7">MCA 4198</strain>
    </source>
</reference>
<dbReference type="AlphaFoldDB" id="A0A316YWP4"/>
<dbReference type="STRING" id="215250.A0A316YWP4"/>
<evidence type="ECO:0000313" key="7">
    <source>
        <dbReference type="Proteomes" id="UP000245768"/>
    </source>
</evidence>
<dbReference type="InterPro" id="IPR006449">
    <property type="entry name" value="Squal_synth-like"/>
</dbReference>
<dbReference type="GO" id="GO:0005789">
    <property type="term" value="C:endoplasmic reticulum membrane"/>
    <property type="evidence" value="ECO:0007669"/>
    <property type="project" value="TreeGrafter"/>
</dbReference>
<protein>
    <recommendedName>
        <fullName evidence="3 5">Squalene synthase</fullName>
        <shortName evidence="5">SQS</shortName>
        <shortName evidence="5">SS</shortName>
        <ecNumber evidence="3 5">2.5.1.21</ecNumber>
    </recommendedName>
</protein>
<accession>A0A316YWP4</accession>
<dbReference type="FunCoup" id="A0A316YWP4">
    <property type="interactions" value="203"/>
</dbReference>
<keyword evidence="5" id="KW-0472">Membrane</keyword>
<dbReference type="Pfam" id="PF00494">
    <property type="entry name" value="SQS_PSY"/>
    <property type="match status" value="1"/>
</dbReference>
<keyword evidence="5" id="KW-1133">Transmembrane helix</keyword>
<dbReference type="SFLD" id="SFLDG01018">
    <property type="entry name" value="Squalene/Phytoene_Synthase_Lik"/>
    <property type="match status" value="1"/>
</dbReference>
<dbReference type="PANTHER" id="PTHR11626:SF2">
    <property type="entry name" value="SQUALENE SYNTHASE"/>
    <property type="match status" value="1"/>
</dbReference>
<dbReference type="InterPro" id="IPR002060">
    <property type="entry name" value="Squ/phyt_synthse"/>
</dbReference>
<keyword evidence="5" id="KW-0812">Transmembrane</keyword>
<dbReference type="EC" id="2.5.1.21" evidence="3 5"/>
<comment type="catalytic activity">
    <reaction evidence="5">
        <text>2 (2E,6E)-farnesyl diphosphate + NADPH + H(+) = squalene + 2 diphosphate + NADP(+)</text>
        <dbReference type="Rhea" id="RHEA:32295"/>
        <dbReference type="ChEBI" id="CHEBI:15378"/>
        <dbReference type="ChEBI" id="CHEBI:15440"/>
        <dbReference type="ChEBI" id="CHEBI:33019"/>
        <dbReference type="ChEBI" id="CHEBI:57783"/>
        <dbReference type="ChEBI" id="CHEBI:58349"/>
        <dbReference type="ChEBI" id="CHEBI:175763"/>
        <dbReference type="EC" id="2.5.1.21"/>
    </reaction>
</comment>
<dbReference type="CDD" id="cd00683">
    <property type="entry name" value="Trans_IPPS_HH"/>
    <property type="match status" value="1"/>
</dbReference>
<dbReference type="InterPro" id="IPR008949">
    <property type="entry name" value="Isoprenoid_synthase_dom_sf"/>
</dbReference>
<dbReference type="SFLD" id="SFLDS00005">
    <property type="entry name" value="Isoprenoid_Synthase_Type_I"/>
    <property type="match status" value="1"/>
</dbReference>
<comment type="function">
    <text evidence="5">Catalyzes the condensation of 2 farnesyl pyrophosphate (FPP) moieties to form squalene.</text>
</comment>
<dbReference type="PROSITE" id="PS01044">
    <property type="entry name" value="SQUALEN_PHYTOEN_SYN_1"/>
    <property type="match status" value="1"/>
</dbReference>
<dbReference type="PROSITE" id="PS01045">
    <property type="entry name" value="SQUALEN_PHYTOEN_SYN_2"/>
    <property type="match status" value="1"/>
</dbReference>
<dbReference type="EMBL" id="KZ819634">
    <property type="protein sequence ID" value="PWN93689.1"/>
    <property type="molecule type" value="Genomic_DNA"/>
</dbReference>
<dbReference type="InterPro" id="IPR044844">
    <property type="entry name" value="Trans_IPPS_euk-type"/>
</dbReference>
<comment type="pathway">
    <text evidence="5">Terpene metabolism; lanosterol biosynthesis; lanosterol from farnesyl diphosphate: step 1/3.</text>
</comment>
<dbReference type="OrthoDB" id="431150at2759"/>
<evidence type="ECO:0000256" key="5">
    <source>
        <dbReference type="RuleBase" id="RU368088"/>
    </source>
</evidence>
<organism evidence="6 7">
    <name type="scientific">Acaromyces ingoldii</name>
    <dbReference type="NCBI Taxonomy" id="215250"/>
    <lineage>
        <taxon>Eukaryota</taxon>
        <taxon>Fungi</taxon>
        <taxon>Dikarya</taxon>
        <taxon>Basidiomycota</taxon>
        <taxon>Ustilaginomycotina</taxon>
        <taxon>Exobasidiomycetes</taxon>
        <taxon>Exobasidiales</taxon>
        <taxon>Cryptobasidiaceae</taxon>
        <taxon>Acaromyces</taxon>
    </lineage>
</organism>
<dbReference type="GO" id="GO:0055056">
    <property type="term" value="F:D-glucose transmembrane transporter activity"/>
    <property type="evidence" value="ECO:0007669"/>
    <property type="project" value="UniProtKB-UniRule"/>
</dbReference>
<dbReference type="GO" id="GO:0051996">
    <property type="term" value="F:squalene synthase [NAD(P)H] activity"/>
    <property type="evidence" value="ECO:0007669"/>
    <property type="project" value="UniProtKB-UniRule"/>
</dbReference>
<dbReference type="InterPro" id="IPR019845">
    <property type="entry name" value="Squalene/phytoene_synthase_CS"/>
</dbReference>
<dbReference type="NCBIfam" id="TIGR01559">
    <property type="entry name" value="squal_synth"/>
    <property type="match status" value="1"/>
</dbReference>